<dbReference type="Pfam" id="PF12666">
    <property type="entry name" value="PrgI"/>
    <property type="match status" value="1"/>
</dbReference>
<gene>
    <name evidence="2" type="ORF">HYT38_01280</name>
</gene>
<organism evidence="2 3">
    <name type="scientific">Candidatus Sungiibacteriota bacterium</name>
    <dbReference type="NCBI Taxonomy" id="2750080"/>
    <lineage>
        <taxon>Bacteria</taxon>
        <taxon>Candidatus Sungiibacteriota</taxon>
    </lineage>
</organism>
<name>A0A9D6HQJ2_9BACT</name>
<comment type="caution">
    <text evidence="2">The sequence shown here is derived from an EMBL/GenBank/DDBJ whole genome shotgun (WGS) entry which is preliminary data.</text>
</comment>
<proteinExistence type="predicted"/>
<dbReference type="InterPro" id="IPR024414">
    <property type="entry name" value="Uncharacterised_PrgI"/>
</dbReference>
<keyword evidence="1" id="KW-0812">Transmembrane</keyword>
<reference evidence="2" key="1">
    <citation type="submission" date="2020-07" db="EMBL/GenBank/DDBJ databases">
        <title>Huge and variable diversity of episymbiotic CPR bacteria and DPANN archaea in groundwater ecosystems.</title>
        <authorList>
            <person name="He C.Y."/>
            <person name="Keren R."/>
            <person name="Whittaker M."/>
            <person name="Farag I.F."/>
            <person name="Doudna J."/>
            <person name="Cate J.H.D."/>
            <person name="Banfield J.F."/>
        </authorList>
    </citation>
    <scope>NUCLEOTIDE SEQUENCE</scope>
    <source>
        <strain evidence="2">NC_groundwater_191_Ag_S-0.1um_45_8</strain>
    </source>
</reference>
<protein>
    <submittedName>
        <fullName evidence="2">PrgI family protein</fullName>
    </submittedName>
</protein>
<feature type="transmembrane region" description="Helical" evidence="1">
    <location>
        <begin position="35"/>
        <end position="61"/>
    </location>
</feature>
<keyword evidence="1" id="KW-1133">Transmembrane helix</keyword>
<evidence type="ECO:0000313" key="3">
    <source>
        <dbReference type="Proteomes" id="UP000786662"/>
    </source>
</evidence>
<evidence type="ECO:0000313" key="2">
    <source>
        <dbReference type="EMBL" id="MBI2052296.1"/>
    </source>
</evidence>
<keyword evidence="1" id="KW-0472">Membrane</keyword>
<dbReference type="Proteomes" id="UP000786662">
    <property type="component" value="Unassembled WGS sequence"/>
</dbReference>
<dbReference type="AlphaFoldDB" id="A0A9D6HQJ2"/>
<evidence type="ECO:0000256" key="1">
    <source>
        <dbReference type="SAM" id="Phobius"/>
    </source>
</evidence>
<dbReference type="EMBL" id="JACOYY010000037">
    <property type="protein sequence ID" value="MBI2052296.1"/>
    <property type="molecule type" value="Genomic_DNA"/>
</dbReference>
<sequence length="92" mass="10084">MQFQVPQFIETEDKIVGPLTLKQFGFLAAGGTVGFMAFMVLKLTFAVMIAVPVGALALVLAFGKIKGLSAPKYILSMIGFALKPQMYLWRKK</sequence>
<accession>A0A9D6HQJ2</accession>